<proteinExistence type="predicted"/>
<dbReference type="AlphaFoldDB" id="A0AAU1U162"/>
<evidence type="ECO:0000256" key="1">
    <source>
        <dbReference type="SAM" id="MobiDB-lite"/>
    </source>
</evidence>
<dbReference type="InterPro" id="IPR006311">
    <property type="entry name" value="TAT_signal"/>
</dbReference>
<feature type="compositionally biased region" description="Basic residues" evidence="1">
    <location>
        <begin position="97"/>
        <end position="112"/>
    </location>
</feature>
<evidence type="ECO:0000313" key="3">
    <source>
        <dbReference type="EMBL" id="WTS10347.1"/>
    </source>
</evidence>
<feature type="region of interest" description="Disordered" evidence="1">
    <location>
        <begin position="23"/>
        <end position="49"/>
    </location>
</feature>
<reference evidence="3" key="1">
    <citation type="submission" date="2022-10" db="EMBL/GenBank/DDBJ databases">
        <title>The complete genomes of actinobacterial strains from the NBC collection.</title>
        <authorList>
            <person name="Joergensen T.S."/>
            <person name="Alvarez Arevalo M."/>
            <person name="Sterndorff E.B."/>
            <person name="Faurdal D."/>
            <person name="Vuksanovic O."/>
            <person name="Mourched A.-S."/>
            <person name="Charusanti P."/>
            <person name="Shaw S."/>
            <person name="Blin K."/>
            <person name="Weber T."/>
        </authorList>
    </citation>
    <scope>NUCLEOTIDE SEQUENCE</scope>
    <source>
        <strain evidence="3">NBC_00119</strain>
    </source>
</reference>
<dbReference type="PROSITE" id="PS51318">
    <property type="entry name" value="TAT"/>
    <property type="match status" value="1"/>
</dbReference>
<feature type="chain" id="PRO_5043894622" evidence="2">
    <location>
        <begin position="29"/>
        <end position="112"/>
    </location>
</feature>
<accession>A0AAU1U162</accession>
<name>A0AAU1U162_9ACTN</name>
<keyword evidence="2" id="KW-0732">Signal</keyword>
<feature type="compositionally biased region" description="Low complexity" evidence="1">
    <location>
        <begin position="23"/>
        <end position="40"/>
    </location>
</feature>
<organism evidence="3">
    <name type="scientific">Streptomyces sp. NBC_00119</name>
    <dbReference type="NCBI Taxonomy" id="2975659"/>
    <lineage>
        <taxon>Bacteria</taxon>
        <taxon>Bacillati</taxon>
        <taxon>Actinomycetota</taxon>
        <taxon>Actinomycetes</taxon>
        <taxon>Kitasatosporales</taxon>
        <taxon>Streptomycetaceae</taxon>
        <taxon>Streptomyces</taxon>
    </lineage>
</organism>
<sequence>MSRRTFARLAAAPAVGALVGLRPGSASAASRPSAHPAGSRTDSGRTDAARAMRRAAAFTDEHVSYRGAYVWSYLPDLSTTWGEMEAKRTMLGPAARHAQRRPQPPRRVSRHR</sequence>
<dbReference type="EMBL" id="CP108195">
    <property type="protein sequence ID" value="WTS10347.1"/>
    <property type="molecule type" value="Genomic_DNA"/>
</dbReference>
<evidence type="ECO:0000256" key="2">
    <source>
        <dbReference type="SAM" id="SignalP"/>
    </source>
</evidence>
<feature type="signal peptide" evidence="2">
    <location>
        <begin position="1"/>
        <end position="28"/>
    </location>
</feature>
<gene>
    <name evidence="3" type="ORF">OHU69_04225</name>
</gene>
<feature type="region of interest" description="Disordered" evidence="1">
    <location>
        <begin position="88"/>
        <end position="112"/>
    </location>
</feature>
<protein>
    <submittedName>
        <fullName evidence="3">Uncharacterized protein</fullName>
    </submittedName>
</protein>